<gene>
    <name evidence="4" type="ORF">SNAT2548_LOCUS21439</name>
</gene>
<dbReference type="Pfam" id="PF13385">
    <property type="entry name" value="Laminin_G_3"/>
    <property type="match status" value="1"/>
</dbReference>
<dbReference type="EMBL" id="CAJNDS010002253">
    <property type="protein sequence ID" value="CAE7393384.1"/>
    <property type="molecule type" value="Genomic_DNA"/>
</dbReference>
<dbReference type="SUPFAM" id="SSF49899">
    <property type="entry name" value="Concanavalin A-like lectins/glucanases"/>
    <property type="match status" value="1"/>
</dbReference>
<evidence type="ECO:0000313" key="4">
    <source>
        <dbReference type="EMBL" id="CAE7393384.1"/>
    </source>
</evidence>
<dbReference type="InterPro" id="IPR013320">
    <property type="entry name" value="ConA-like_dom_sf"/>
</dbReference>
<feature type="region of interest" description="Disordered" evidence="1">
    <location>
        <begin position="986"/>
        <end position="1020"/>
    </location>
</feature>
<dbReference type="OrthoDB" id="415072at2759"/>
<keyword evidence="5" id="KW-1185">Reference proteome</keyword>
<organism evidence="4 5">
    <name type="scientific">Symbiodinium natans</name>
    <dbReference type="NCBI Taxonomy" id="878477"/>
    <lineage>
        <taxon>Eukaryota</taxon>
        <taxon>Sar</taxon>
        <taxon>Alveolata</taxon>
        <taxon>Dinophyceae</taxon>
        <taxon>Suessiales</taxon>
        <taxon>Symbiodiniaceae</taxon>
        <taxon>Symbiodinium</taxon>
    </lineage>
</organism>
<keyword evidence="2" id="KW-0732">Signal</keyword>
<comment type="caution">
    <text evidence="4">The sequence shown here is derived from an EMBL/GenBank/DDBJ whole genome shotgun (WGS) entry which is preliminary data.</text>
</comment>
<proteinExistence type="predicted"/>
<dbReference type="Proteomes" id="UP000604046">
    <property type="component" value="Unassembled WGS sequence"/>
</dbReference>
<name>A0A812QLR1_9DINO</name>
<evidence type="ECO:0000313" key="5">
    <source>
        <dbReference type="Proteomes" id="UP000604046"/>
    </source>
</evidence>
<reference evidence="4" key="1">
    <citation type="submission" date="2021-02" db="EMBL/GenBank/DDBJ databases">
        <authorList>
            <person name="Dougan E. K."/>
            <person name="Rhodes N."/>
            <person name="Thang M."/>
            <person name="Chan C."/>
        </authorList>
    </citation>
    <scope>NUCLEOTIDE SEQUENCE</scope>
</reference>
<protein>
    <recommendedName>
        <fullName evidence="3">DUF7495 domain-containing protein</fullName>
    </recommendedName>
</protein>
<dbReference type="InterPro" id="IPR055918">
    <property type="entry name" value="DUF7495"/>
</dbReference>
<accession>A0A812QLR1</accession>
<dbReference type="Pfam" id="PF24325">
    <property type="entry name" value="DUF7495"/>
    <property type="match status" value="1"/>
</dbReference>
<feature type="domain" description="DUF7495" evidence="3">
    <location>
        <begin position="2016"/>
        <end position="2126"/>
    </location>
</feature>
<evidence type="ECO:0000259" key="3">
    <source>
        <dbReference type="Pfam" id="PF24325"/>
    </source>
</evidence>
<sequence length="2209" mass="240469">MAPFMAAFRRPSWLLLSFAPLATGKFDEAAKAAFAVVSQLQDSLTGGLVQDPVLAGVETIERSVQKASREGAQIKDLLGQIKTALDVELSHLEFEESRAAARSELEALDQRLKACHAGAPVVLLDTTGMRSQHKACRQAEAAAWSAFTEKCSADTLHLEGRRLLQGHTDCPRLAADYKQQRSACNRIQDELDSAMCAQVHHRRQPCDHRLACEAKVLDAMNTALDTIEAQGREYFGLRKAKSSVACVLTAMGQPGETADDALKSCHKLDEESEVEAFMLSLPSLPQLSTCEPLAVLQQGGASGGVVDYGDLPRDAPAKTCSSACCSSLLQEDPVMNSDDYEQAHDEKPPVALDGCVAWFRAEDAAVPWPSTVGSHQGQVVSRKADTSLEIGHGTKRGVRFLRGDEKTRFDFGEVLEETYSICSITRYTGKPHGRILQGSEGNWLHGQASGKSGVSCAGQDMPSAAVLEDWVVVCSTSDDSRDALVNGEAVSQDSCQPTNVKLKQNLVINHGKLWEEVSKWAVMEVIVWNRVLSVADMKQASDYLTAKLAGGVDVDLKISKADGSCNGRRVQVQLSSKSGEGWNHYADAGDATDKRQYLLPDSSFGTYKVLDTALPVVSQRNPDELAPWAHSSLRGKAFVVMGNHKGPKMLSFFALDDNVTIRISINETDWKDLELDHGSASYVEGDFEFSRVLLMGTRNFLMTMSGPDQTYNTPVAPAAKSIYGPCAQDWYVTNLKGTATTIKQECSDGTSHTYTASTVSWRMHDDARTSHYTNGPQVSNDALSKCEAWKGSLAAAVKKCDDSPSCLSLHDAFCDGREWRVCSVTTETLKSVDAGATDACTKIKGAASLLQTETQSPAGWYRVDQSKKTCNATCSALSLVCSTDSSLISSENKMKIAVGVVGAACSTVEEAQNGTLAATFRPDSNDAASTICVPASESVPLDCGQEMPNDETVKMCYCGGGDELYKLATKGSNVCPDNYRAVESKEDCQTAAEGDMPGIPPPSAWDEQDPNNQGSPSSCFKDLETGKVRFNSIAMKGYEELDSWQTADHRKICKKAFDGPQEEPMCKFTAMEEQTFLGGVSYDSAIASTSSAITFMPPGVFQGETQMPFGISQIKLISDKNATCKIKGKKYKLYGQLGVFSLRLKDKNLSPLDVIMCNQNVMAVGFKNMSSSAAASSVPAPRLNLLSATACQAANMRGVGGLQLDTVLHLEPGFVFVKVLEKTAKGEVYTIGKEEFNELLQPYNKYPVVKRICPSCAATHTEIVYRRFTPLKEYSPYESLSCAWNEDPDNVEGKDFKLFSNLNDAFADEHKWSSCNFAPLDSFRGFPFESGPQAALGEQWDSIPVNEGDATGKCTTDKGGRATAFYMLLPIVPQKFRLGLSVDQDGKTTSLEESEFNRRFQVSRYHIILRKCQECSKSHRYIFYRRMTNLDTYEPYKALACDWQADEANAYMVDFKLYSDLQDALADNNAWEYCAFDGTGFPGTCSPTGSAKSGQTSYIPVSGCTGKSSKAVTFELYEDEDLDVEELQDGAGDAVKNLQDAALPAAIVPSEGMVSWFRSEDAGPSWKSSVGPFTAEAKGGLVRAATRHYGAELKHIYGDSKSSFTFGDIVPATFTMCSLSAYTGIAQGKILRGESFWHGHADGQAGSVFYGGQWVRDEKNLTGTRNWIALCASNQHEYVFLDGVEVPAKFAGGGGNTAIGVNDGPEDEHSDWAVAEVMTWDRVLTRSEMSEVQNYLRAKAKTCQPEQSAQCDTAPCVSLFVGPNNHNVMFRNDDGTATVKTYGGTQISCVCKGHCVGLVGSWRCDDGPYGGHYKISPSYSDDWTPETNRDSLLLCTVARPIWSEKGEVDSKRFAIQAGLSEGLVKDTSFTLTATIRRDAGGGPQTLFSSSHDSSNVDQDLRAVVNPDSTFSFQFGGQACQTAPTERSVTGEWQHVAFMYDMEQNETRIYLNALEVKACSFASAFSPDDAAKFAIGAYKSASKWTGAMKESAVYSQTLSSPLIGRLAGDLALPKAMVWYSHEDSWNRKSFVEAVSFCAKRKMKLARFDDYCKPNSDGVFTVSPRVAPGDQWVPYAGAQENSWVQIGNGASTKSPVEPCKTYEQQFGGKPDWGMDGKAYRYKSFLACKASYGFIPYSADRGQGKCEKGEAIPHDNAAKTEYSCKMHCVKEASCAFASWTATEQDGTCALFSTCDSWAPSSVSTTWIKKPLR</sequence>
<evidence type="ECO:0000256" key="2">
    <source>
        <dbReference type="SAM" id="SignalP"/>
    </source>
</evidence>
<feature type="signal peptide" evidence="2">
    <location>
        <begin position="1"/>
        <end position="24"/>
    </location>
</feature>
<evidence type="ECO:0000256" key="1">
    <source>
        <dbReference type="SAM" id="MobiDB-lite"/>
    </source>
</evidence>
<dbReference type="Gene3D" id="2.60.120.200">
    <property type="match status" value="1"/>
</dbReference>
<feature type="chain" id="PRO_5032406149" description="DUF7495 domain-containing protein" evidence="2">
    <location>
        <begin position="25"/>
        <end position="2209"/>
    </location>
</feature>